<evidence type="ECO:0000313" key="2">
    <source>
        <dbReference type="Proteomes" id="UP000580654"/>
    </source>
</evidence>
<organism evidence="1 2">
    <name type="scientific">Muricoccus pecuniae</name>
    <dbReference type="NCBI Taxonomy" id="693023"/>
    <lineage>
        <taxon>Bacteria</taxon>
        <taxon>Pseudomonadati</taxon>
        <taxon>Pseudomonadota</taxon>
        <taxon>Alphaproteobacteria</taxon>
        <taxon>Acetobacterales</taxon>
        <taxon>Roseomonadaceae</taxon>
        <taxon>Muricoccus</taxon>
    </lineage>
</organism>
<reference evidence="1 2" key="1">
    <citation type="submission" date="2020-08" db="EMBL/GenBank/DDBJ databases">
        <title>Genomic Encyclopedia of Type Strains, Phase IV (KMG-IV): sequencing the most valuable type-strain genomes for metagenomic binning, comparative biology and taxonomic classification.</title>
        <authorList>
            <person name="Goeker M."/>
        </authorList>
    </citation>
    <scope>NUCLEOTIDE SEQUENCE [LARGE SCALE GENOMIC DNA]</scope>
    <source>
        <strain evidence="1 2">DSM 25622</strain>
    </source>
</reference>
<dbReference type="AlphaFoldDB" id="A0A840YMM1"/>
<name>A0A840YMM1_9PROT</name>
<proteinExistence type="predicted"/>
<dbReference type="Pfam" id="PF20289">
    <property type="entry name" value="MComp1"/>
    <property type="match status" value="1"/>
</dbReference>
<dbReference type="RefSeq" id="WP_184521098.1">
    <property type="nucleotide sequence ID" value="NZ_JACIJD010000026.1"/>
</dbReference>
<keyword evidence="2" id="KW-1185">Reference proteome</keyword>
<comment type="caution">
    <text evidence="1">The sequence shown here is derived from an EMBL/GenBank/DDBJ whole genome shotgun (WGS) entry which is preliminary data.</text>
</comment>
<dbReference type="InterPro" id="IPR046905">
    <property type="entry name" value="ABC-3C_MC1"/>
</dbReference>
<dbReference type="Proteomes" id="UP000580654">
    <property type="component" value="Unassembled WGS sequence"/>
</dbReference>
<accession>A0A840YMM1</accession>
<evidence type="ECO:0000313" key="1">
    <source>
        <dbReference type="EMBL" id="MBB5695944.1"/>
    </source>
</evidence>
<gene>
    <name evidence="1" type="ORF">FHS87_004012</name>
</gene>
<protein>
    <submittedName>
        <fullName evidence="1">Uncharacterized protein</fullName>
    </submittedName>
</protein>
<dbReference type="EMBL" id="JACIJD010000026">
    <property type="protein sequence ID" value="MBB5695944.1"/>
    <property type="molecule type" value="Genomic_DNA"/>
</dbReference>
<sequence length="232" mass="24721">MTEGSGSPGADTLAWVAAALSALAINAGLEANDAPRLVADTFDGGRGEPSASLEARDLPLVRRGLSVGRHAVVLGLLPETADERELADTMRQHRNQCVVARSALQPNAALDLLLIMVGPRGSEGKDAWRAIALGVERDDRVARKLVWLRPDDARADADSFDAFAKRTFLARPWATPAQFSIASLDDIAAIVNAGDVPRDTAGKWNRLAVKQGDEPDALVEGLVKVWAERSAT</sequence>